<sequence length="663" mass="71901">MAVGPGVCAVLAGPAGGGLLHFGRPDRLPRPGLRCRQAGPLKDSADLSDPVRGFRGAGLCVSVPSVFIVMRFCLAAASAGVYLTLYIARLELCEPSLRLVVTMVAGLMTVCGELLLLAVALGCQSWRGLLGAGAAPLTLFLSYGIPGVFPESPRWLLLSERSADMNSFSERRNSNREVRDDESFTELDSEPPLSTRPHLSFPELVHSRNIWKNLCVLGFTSLVTSPGSASPGPHTGARPGVGARRRAPGGRVLAHGTRPGPARKGNVEPPSRRPTTRRKDHRGRVQCVLGGGRGEVPGRPRPCARSLALGTWNVTSLAGKEPELVREVERFRLDIVGLTSTHSLGSGTITLERGWTLHFSGVAHVDRYLQAKRTAARAVAEAKTRDWERFGEAMEEDYRSASKKFWQTVRRLRRGKQCFTNTVYSAGGGLLTSTGDVVGRWKEYFEGHLNPTATSSDEEAETEDSGGGSPITQAEVTEVVNKLLSGKAPGVDEIRPEYLKSLDVAGLSWLTRLCNIAWRTGTVPLEWQTGVVVPLFKKGDRRVCSNYRGITLLSLPGKVYSRVLERRLRPVVEPRIQEEQCGFRPGRGTLDQLYTFHRVLEGSWEFAQPVHMCFVDLEKAFDRVLVVSCGECSESMGSGALCSGQSGPCTTGAGAVFALPANF</sequence>
<feature type="compositionally biased region" description="Basic and acidic residues" evidence="5">
    <location>
        <begin position="169"/>
        <end position="182"/>
    </location>
</feature>
<comment type="subcellular location">
    <subcellularLocation>
        <location evidence="1">Membrane</location>
        <topology evidence="1">Multi-pass membrane protein</topology>
    </subcellularLocation>
</comment>
<dbReference type="Gene3D" id="1.20.1250.20">
    <property type="entry name" value="MFS general substrate transporter like domains"/>
    <property type="match status" value="1"/>
</dbReference>
<dbReference type="InterPro" id="IPR036259">
    <property type="entry name" value="MFS_trans_sf"/>
</dbReference>
<evidence type="ECO:0000256" key="3">
    <source>
        <dbReference type="ARBA" id="ARBA00022989"/>
    </source>
</evidence>
<dbReference type="SUPFAM" id="SSF56672">
    <property type="entry name" value="DNA/RNA polymerases"/>
    <property type="match status" value="1"/>
</dbReference>
<dbReference type="Pfam" id="PF00083">
    <property type="entry name" value="Sugar_tr"/>
    <property type="match status" value="1"/>
</dbReference>
<evidence type="ECO:0000256" key="6">
    <source>
        <dbReference type="SAM" id="Phobius"/>
    </source>
</evidence>
<dbReference type="EMBL" id="JBBPFD010000022">
    <property type="protein sequence ID" value="KAK7881169.1"/>
    <property type="molecule type" value="Genomic_DNA"/>
</dbReference>
<dbReference type="InterPro" id="IPR005828">
    <property type="entry name" value="MFS_sugar_transport-like"/>
</dbReference>
<dbReference type="InterPro" id="IPR000477">
    <property type="entry name" value="RT_dom"/>
</dbReference>
<evidence type="ECO:0000256" key="2">
    <source>
        <dbReference type="ARBA" id="ARBA00022692"/>
    </source>
</evidence>
<organism evidence="8 9">
    <name type="scientific">Mugilogobius chulae</name>
    <name type="common">yellowstripe goby</name>
    <dbReference type="NCBI Taxonomy" id="88201"/>
    <lineage>
        <taxon>Eukaryota</taxon>
        <taxon>Metazoa</taxon>
        <taxon>Chordata</taxon>
        <taxon>Craniata</taxon>
        <taxon>Vertebrata</taxon>
        <taxon>Euteleostomi</taxon>
        <taxon>Actinopterygii</taxon>
        <taxon>Neopterygii</taxon>
        <taxon>Teleostei</taxon>
        <taxon>Neoteleostei</taxon>
        <taxon>Acanthomorphata</taxon>
        <taxon>Gobiaria</taxon>
        <taxon>Gobiiformes</taxon>
        <taxon>Gobioidei</taxon>
        <taxon>Gobiidae</taxon>
        <taxon>Gobionellinae</taxon>
        <taxon>Mugilogobius</taxon>
    </lineage>
</organism>
<evidence type="ECO:0000259" key="7">
    <source>
        <dbReference type="Pfam" id="PF00078"/>
    </source>
</evidence>
<feature type="region of interest" description="Disordered" evidence="5">
    <location>
        <begin position="168"/>
        <end position="197"/>
    </location>
</feature>
<dbReference type="GO" id="GO:0022857">
    <property type="term" value="F:transmembrane transporter activity"/>
    <property type="evidence" value="ECO:0007669"/>
    <property type="project" value="InterPro"/>
</dbReference>
<feature type="region of interest" description="Disordered" evidence="5">
    <location>
        <begin position="449"/>
        <end position="472"/>
    </location>
</feature>
<evidence type="ECO:0000256" key="4">
    <source>
        <dbReference type="ARBA" id="ARBA00023136"/>
    </source>
</evidence>
<feature type="transmembrane region" description="Helical" evidence="6">
    <location>
        <begin position="99"/>
        <end position="122"/>
    </location>
</feature>
<evidence type="ECO:0000256" key="1">
    <source>
        <dbReference type="ARBA" id="ARBA00004141"/>
    </source>
</evidence>
<dbReference type="InterPro" id="IPR043502">
    <property type="entry name" value="DNA/RNA_pol_sf"/>
</dbReference>
<dbReference type="Proteomes" id="UP001460270">
    <property type="component" value="Unassembled WGS sequence"/>
</dbReference>
<keyword evidence="9" id="KW-1185">Reference proteome</keyword>
<feature type="transmembrane region" description="Helical" evidence="6">
    <location>
        <begin position="128"/>
        <end position="149"/>
    </location>
</feature>
<feature type="domain" description="Reverse transcriptase" evidence="7">
    <location>
        <begin position="537"/>
        <end position="624"/>
    </location>
</feature>
<dbReference type="GO" id="GO:0016020">
    <property type="term" value="C:membrane"/>
    <property type="evidence" value="ECO:0007669"/>
    <property type="project" value="UniProtKB-SubCell"/>
</dbReference>
<evidence type="ECO:0000313" key="8">
    <source>
        <dbReference type="EMBL" id="KAK7881169.1"/>
    </source>
</evidence>
<protein>
    <recommendedName>
        <fullName evidence="7">Reverse transcriptase domain-containing protein</fullName>
    </recommendedName>
</protein>
<keyword evidence="3 6" id="KW-1133">Transmembrane helix</keyword>
<accession>A0AAW0MPF4</accession>
<feature type="transmembrane region" description="Helical" evidence="6">
    <location>
        <begin position="68"/>
        <end position="87"/>
    </location>
</feature>
<keyword evidence="4 6" id="KW-0472">Membrane</keyword>
<dbReference type="SUPFAM" id="SSF103473">
    <property type="entry name" value="MFS general substrate transporter"/>
    <property type="match status" value="1"/>
</dbReference>
<evidence type="ECO:0000313" key="9">
    <source>
        <dbReference type="Proteomes" id="UP001460270"/>
    </source>
</evidence>
<reference evidence="9" key="1">
    <citation type="submission" date="2024-04" db="EMBL/GenBank/DDBJ databases">
        <title>Salinicola lusitanus LLJ914,a marine bacterium isolated from the Okinawa Trough.</title>
        <authorList>
            <person name="Li J."/>
        </authorList>
    </citation>
    <scope>NUCLEOTIDE SEQUENCE [LARGE SCALE GENOMIC DNA]</scope>
</reference>
<dbReference type="PANTHER" id="PTHR19446">
    <property type="entry name" value="REVERSE TRANSCRIPTASES"/>
    <property type="match status" value="1"/>
</dbReference>
<keyword evidence="2 6" id="KW-0812">Transmembrane</keyword>
<name>A0AAW0MPF4_9GOBI</name>
<gene>
    <name evidence="8" type="ORF">WMY93_029578</name>
</gene>
<comment type="caution">
    <text evidence="8">The sequence shown here is derived from an EMBL/GenBank/DDBJ whole genome shotgun (WGS) entry which is preliminary data.</text>
</comment>
<feature type="region of interest" description="Disordered" evidence="5">
    <location>
        <begin position="225"/>
        <end position="282"/>
    </location>
</feature>
<dbReference type="Pfam" id="PF00078">
    <property type="entry name" value="RVT_1"/>
    <property type="match status" value="1"/>
</dbReference>
<dbReference type="AlphaFoldDB" id="A0AAW0MPF4"/>
<proteinExistence type="predicted"/>
<dbReference type="CDD" id="cd01650">
    <property type="entry name" value="RT_nLTR_like"/>
    <property type="match status" value="1"/>
</dbReference>
<evidence type="ECO:0000256" key="5">
    <source>
        <dbReference type="SAM" id="MobiDB-lite"/>
    </source>
</evidence>